<feature type="transmembrane region" description="Helical" evidence="2">
    <location>
        <begin position="131"/>
        <end position="149"/>
    </location>
</feature>
<dbReference type="OrthoDB" id="1701659at2"/>
<gene>
    <name evidence="4" type="ORF">HMPREF0762_01056</name>
</gene>
<keyword evidence="5" id="KW-1185">Reference proteome</keyword>
<keyword evidence="2" id="KW-1133">Transmembrane helix</keyword>
<dbReference type="GeneID" id="85007598"/>
<accession>D0WGV2</accession>
<comment type="caution">
    <text evidence="4">The sequence shown here is derived from an EMBL/GenBank/DDBJ whole genome shotgun (WGS) entry which is preliminary data.</text>
</comment>
<keyword evidence="2" id="KW-0812">Transmembrane</keyword>
<sequence length="1262" mass="139013">MTDEIDITRDESEDRITLLSLSPAKLEADELIAYDQEFSFAFGNDDIKNIAISGPYGAGKNTVMESWERQHGADHSFLHVQLAHFKDETGHGGEQDLEVEILNQLIHKTDPKLTPKSRFKRTRDGSPVKDVLLATALLAFALLSIYLGWGLSRPAYPGPFVLPTGRAAFGIACGLWVAEAVAGMTWLIRTSFLSRTLKKLKLFSAELEVADDKGASAFDRSMDDLLYLLNGSGSDVVVFEDLDRFGQVGIFEKLHSINSLANASRRPGAKVLRFVYLVHDGLFRDSHDRAKFFDFIIPVIPYADTSNAYDLLKSGLKGVGVEPDDRFLRGLSVFVDDPRILNAIVDGTYHYKRVLQRSQGGSLDSRDAKHLVSAIAFKETFPKDFERLQVGRGYMHALLSGRERLIADELRSIEEQRSELEDALERSEDEVARSERELVLLYQTTQIAEMFVISGYYSPQITRFENPDDLMAAIDGDQEKKEKFDDIRAALDGNPDFLRRLDDVKARREGERRRIESSIRVLDKRRAELRRAPLRELFAKEECYLLEPEDLPRPADYGELDFDDVKRSPYFGLIPFLISTGGIDESYERYTSNFYPTSLTREDRNFVTAVLGGGRSDVDPDYILGAPKAVVLCMDEACLPRKCARNRSLLKVLIETGEPSQTAAFLSGVEMDCDTEFLLGYMASDQCTPKAFPAMREGAMRTIEAMLESRDPADAYAKRIMMHRLLAEGGSLRDDPRVVALIKLAAESDPEFLTAGKSRAGQVADGLEAIGYSAEEIVFDGSDANLVEEVYARRLFVPNAALVAGFLGHFGASDEATGFDRLVDSVNSSGAVPDPEPFKEFVRDGMECFISSLVAGFDGEIDASEEAVCWVMNADGLSNESASSFAARLSGRPVSDASLVVSVDKRSALFAHDRVVASSDNIFGYYIACGSEVSEVLVGFLERNDPPADLGLRKSKEVLGAEGDFLEDLMKSDMAAAPFEKIANGYGAVYPDFNITDIGVDKVGALITIGAIPLTAPNLQFIREEHGTLAVRLASSDADAYVDLVIGDEGGAALPFKEAEALEIFESPGFPESSKVRLLGGFSSPVKLVDGYPPSLLAAIIRGTNFSPDDLSALPGLFESGEPDLRHAVLARASSSYREMMSARVNIPWTMVADMTKAVAVEHGREAALALISWQLEMSTLTEKRAVRRDLGKCFSSAGQDEYVKLLEGSQVQIPDTQADRTMVDSLERFGLCTMRKQKLSNSGKMIVYPKGYTGHPGRKRG</sequence>
<feature type="coiled-coil region" evidence="1">
    <location>
        <begin position="403"/>
        <end position="444"/>
    </location>
</feature>
<evidence type="ECO:0000259" key="3">
    <source>
        <dbReference type="Pfam" id="PF20693"/>
    </source>
</evidence>
<keyword evidence="1" id="KW-0175">Coiled coil</keyword>
<evidence type="ECO:0000256" key="1">
    <source>
        <dbReference type="SAM" id="Coils"/>
    </source>
</evidence>
<protein>
    <recommendedName>
        <fullName evidence="3">YobI-like P-loop NTPase domain-containing protein</fullName>
    </recommendedName>
</protein>
<dbReference type="STRING" id="649764.HMPREF0762_01056"/>
<organism evidence="4 5">
    <name type="scientific">Slackia exigua (strain ATCC 700122 / DSM 15923 / CIP 105133 / JCM 11022 / KCTC 5966 / S-7)</name>
    <dbReference type="NCBI Taxonomy" id="649764"/>
    <lineage>
        <taxon>Bacteria</taxon>
        <taxon>Bacillati</taxon>
        <taxon>Actinomycetota</taxon>
        <taxon>Coriobacteriia</taxon>
        <taxon>Eggerthellales</taxon>
        <taxon>Eggerthellaceae</taxon>
        <taxon>Slackia</taxon>
    </lineage>
</organism>
<evidence type="ECO:0000256" key="2">
    <source>
        <dbReference type="SAM" id="Phobius"/>
    </source>
</evidence>
<dbReference type="Pfam" id="PF20693">
    <property type="entry name" value="YobI-ATPase"/>
    <property type="match status" value="1"/>
</dbReference>
<dbReference type="eggNOG" id="COG5114">
    <property type="taxonomic scope" value="Bacteria"/>
</dbReference>
<evidence type="ECO:0000313" key="5">
    <source>
        <dbReference type="Proteomes" id="UP000006001"/>
    </source>
</evidence>
<reference evidence="4" key="1">
    <citation type="submission" date="2009-10" db="EMBL/GenBank/DDBJ databases">
        <authorList>
            <person name="Weinstock G."/>
            <person name="Sodergren E."/>
            <person name="Clifton S."/>
            <person name="Fulton L."/>
            <person name="Fulton B."/>
            <person name="Courtney L."/>
            <person name="Fronick C."/>
            <person name="Harrison M."/>
            <person name="Strong C."/>
            <person name="Farmer C."/>
            <person name="Delahaunty K."/>
            <person name="Markovic C."/>
            <person name="Hall O."/>
            <person name="Minx P."/>
            <person name="Tomlinson C."/>
            <person name="Mitreva M."/>
            <person name="Nelson J."/>
            <person name="Hou S."/>
            <person name="Wollam A."/>
            <person name="Pepin K.H."/>
            <person name="Johnson M."/>
            <person name="Bhonagiri V."/>
            <person name="Nash W.E."/>
            <person name="Warren W."/>
            <person name="Chinwalla A."/>
            <person name="Mardis E.R."/>
            <person name="Wilson R.K."/>
        </authorList>
    </citation>
    <scope>NUCLEOTIDE SEQUENCE [LARGE SCALE GENOMIC DNA]</scope>
    <source>
        <strain evidence="4">ATCC 700122</strain>
    </source>
</reference>
<feature type="domain" description="YobI-like P-loop NTPase" evidence="3">
    <location>
        <begin position="34"/>
        <end position="395"/>
    </location>
</feature>
<dbReference type="Proteomes" id="UP000006001">
    <property type="component" value="Unassembled WGS sequence"/>
</dbReference>
<name>D0WGV2_SLAES</name>
<keyword evidence="2" id="KW-0472">Membrane</keyword>
<dbReference type="RefSeq" id="WP_006362314.1">
    <property type="nucleotide sequence ID" value="NZ_GG700630.1"/>
</dbReference>
<dbReference type="AlphaFoldDB" id="D0WGV2"/>
<dbReference type="HOGENOM" id="CLU_005044_0_0_11"/>
<dbReference type="InterPro" id="IPR048428">
    <property type="entry name" value="YobI-NTPase"/>
</dbReference>
<dbReference type="EMBL" id="ACUX02000006">
    <property type="protein sequence ID" value="EEZ61715.1"/>
    <property type="molecule type" value="Genomic_DNA"/>
</dbReference>
<evidence type="ECO:0000313" key="4">
    <source>
        <dbReference type="EMBL" id="EEZ61715.1"/>
    </source>
</evidence>
<proteinExistence type="predicted"/>